<dbReference type="RefSeq" id="WP_191101666.1">
    <property type="nucleotide sequence ID" value="NZ_JACXXH010000009.1"/>
</dbReference>
<evidence type="ECO:0000259" key="1">
    <source>
        <dbReference type="SMART" id="SM00871"/>
    </source>
</evidence>
<dbReference type="EMBL" id="JACXXH010000009">
    <property type="protein sequence ID" value="MBD3864589.1"/>
    <property type="molecule type" value="Genomic_DNA"/>
</dbReference>
<keyword evidence="3" id="KW-1185">Reference proteome</keyword>
<reference evidence="2 3" key="1">
    <citation type="submission" date="2020-09" db="EMBL/GenBank/DDBJ databases">
        <title>Bacillus nautilus sp. nov., Chryseoglobus crepusculi sp. nov, and Psychrobacter noctis sp. nov., isolated from deep-sea sponges from the equatorial Atlantic.</title>
        <authorList>
            <person name="Stennett H.L."/>
            <person name="Williams S.E."/>
        </authorList>
    </citation>
    <scope>NUCLEOTIDE SEQUENCE [LARGE SCALE GENOMIC DNA]</scope>
    <source>
        <strain evidence="2 3">28M-24</strain>
    </source>
</reference>
<dbReference type="InterPro" id="IPR053182">
    <property type="entry name" value="YobU-like_regulator"/>
</dbReference>
<organism evidence="2 3">
    <name type="scientific">Olleya marilimosa</name>
    <dbReference type="NCBI Taxonomy" id="272164"/>
    <lineage>
        <taxon>Bacteria</taxon>
        <taxon>Pseudomonadati</taxon>
        <taxon>Bacteroidota</taxon>
        <taxon>Flavobacteriia</taxon>
        <taxon>Flavobacteriales</taxon>
        <taxon>Flavobacteriaceae</taxon>
    </lineage>
</organism>
<protein>
    <submittedName>
        <fullName evidence="2">GyrI-like domain-containing protein</fullName>
    </submittedName>
</protein>
<dbReference type="InterPro" id="IPR010499">
    <property type="entry name" value="AraC_E-bd"/>
</dbReference>
<evidence type="ECO:0000313" key="3">
    <source>
        <dbReference type="Proteomes" id="UP000627521"/>
    </source>
</evidence>
<dbReference type="InterPro" id="IPR029442">
    <property type="entry name" value="GyrI-like"/>
</dbReference>
<proteinExistence type="predicted"/>
<comment type="caution">
    <text evidence="2">The sequence shown here is derived from an EMBL/GenBank/DDBJ whole genome shotgun (WGS) entry which is preliminary data.</text>
</comment>
<dbReference type="SUPFAM" id="SSF55136">
    <property type="entry name" value="Probable bacterial effector-binding domain"/>
    <property type="match status" value="1"/>
</dbReference>
<accession>A0ABR8LWQ0</accession>
<sequence>MTPKIINTKPIVIVGLKANLSFTTNGQGTAKLAKQFMPNRNHIVNRVGSEKFSIQIYDQFDYSKMSPNTLFEKWIGVEVSNAKALPCDMEVLTIPTGQYAVFNYKGKPDGFFKAWQYIHTTWLPKSGYNLDDRPHFEKLPEDYHPSNPEVEEEIWVPII</sequence>
<gene>
    <name evidence="2" type="ORF">IEG06_14115</name>
</gene>
<dbReference type="Gene3D" id="3.20.80.10">
    <property type="entry name" value="Regulatory factor, effector binding domain"/>
    <property type="match status" value="1"/>
</dbReference>
<dbReference type="Pfam" id="PF06445">
    <property type="entry name" value="GyrI-like"/>
    <property type="match status" value="1"/>
</dbReference>
<dbReference type="PANTHER" id="PTHR36444:SF2">
    <property type="entry name" value="TRANSCRIPTIONAL REGULATOR PROTEIN YOBU-RELATED"/>
    <property type="match status" value="1"/>
</dbReference>
<dbReference type="SMART" id="SM00871">
    <property type="entry name" value="AraC_E_bind"/>
    <property type="match status" value="1"/>
</dbReference>
<dbReference type="InterPro" id="IPR011256">
    <property type="entry name" value="Reg_factor_effector_dom_sf"/>
</dbReference>
<name>A0ABR8LWQ0_9FLAO</name>
<dbReference type="Proteomes" id="UP000627521">
    <property type="component" value="Unassembled WGS sequence"/>
</dbReference>
<evidence type="ECO:0000313" key="2">
    <source>
        <dbReference type="EMBL" id="MBD3864589.1"/>
    </source>
</evidence>
<feature type="domain" description="AraC effector-binding" evidence="1">
    <location>
        <begin position="1"/>
        <end position="159"/>
    </location>
</feature>
<dbReference type="PANTHER" id="PTHR36444">
    <property type="entry name" value="TRANSCRIPTIONAL REGULATOR PROTEIN YOBU-RELATED"/>
    <property type="match status" value="1"/>
</dbReference>